<feature type="region of interest" description="Disordered" evidence="1">
    <location>
        <begin position="30"/>
        <end position="78"/>
    </location>
</feature>
<organism evidence="2 3">
    <name type="scientific">Paramarasmius palmivorus</name>
    <dbReference type="NCBI Taxonomy" id="297713"/>
    <lineage>
        <taxon>Eukaryota</taxon>
        <taxon>Fungi</taxon>
        <taxon>Dikarya</taxon>
        <taxon>Basidiomycota</taxon>
        <taxon>Agaricomycotina</taxon>
        <taxon>Agaricomycetes</taxon>
        <taxon>Agaricomycetidae</taxon>
        <taxon>Agaricales</taxon>
        <taxon>Marasmiineae</taxon>
        <taxon>Marasmiaceae</taxon>
        <taxon>Paramarasmius</taxon>
    </lineage>
</organism>
<evidence type="ECO:0000256" key="1">
    <source>
        <dbReference type="SAM" id="MobiDB-lite"/>
    </source>
</evidence>
<name>A0AAW0CFQ2_9AGAR</name>
<sequence length="78" mass="8214">MTTQNFVGNQPVDKLPAEATQQVNLNKVEEQEKQRLAKGAPEGGSAGRAAVASRDPAEFDQKTGGGHGDTKPTQPPVM</sequence>
<dbReference type="Proteomes" id="UP001383192">
    <property type="component" value="Unassembled WGS sequence"/>
</dbReference>
<proteinExistence type="predicted"/>
<reference evidence="2 3" key="1">
    <citation type="submission" date="2024-01" db="EMBL/GenBank/DDBJ databases">
        <title>A draft genome for a cacao thread blight-causing isolate of Paramarasmius palmivorus.</title>
        <authorList>
            <person name="Baruah I.K."/>
            <person name="Bukari Y."/>
            <person name="Amoako-Attah I."/>
            <person name="Meinhardt L.W."/>
            <person name="Bailey B.A."/>
            <person name="Cohen S.P."/>
        </authorList>
    </citation>
    <scope>NUCLEOTIDE SEQUENCE [LARGE SCALE GENOMIC DNA]</scope>
    <source>
        <strain evidence="2 3">GH-12</strain>
    </source>
</reference>
<dbReference type="EMBL" id="JAYKXP010000048">
    <property type="protein sequence ID" value="KAK7037299.1"/>
    <property type="molecule type" value="Genomic_DNA"/>
</dbReference>
<comment type="caution">
    <text evidence="2">The sequence shown here is derived from an EMBL/GenBank/DDBJ whole genome shotgun (WGS) entry which is preliminary data.</text>
</comment>
<gene>
    <name evidence="2" type="ORF">VNI00_011290</name>
</gene>
<evidence type="ECO:0000313" key="2">
    <source>
        <dbReference type="EMBL" id="KAK7037299.1"/>
    </source>
</evidence>
<dbReference type="AlphaFoldDB" id="A0AAW0CFQ2"/>
<protein>
    <submittedName>
        <fullName evidence="2">Uncharacterized protein</fullName>
    </submittedName>
</protein>
<keyword evidence="3" id="KW-1185">Reference proteome</keyword>
<evidence type="ECO:0000313" key="3">
    <source>
        <dbReference type="Proteomes" id="UP001383192"/>
    </source>
</evidence>
<accession>A0AAW0CFQ2</accession>